<evidence type="ECO:0000313" key="1">
    <source>
        <dbReference type="EMBL" id="KAL0932695.1"/>
    </source>
</evidence>
<proteinExistence type="predicted"/>
<organism evidence="1 2">
    <name type="scientific">Colletotrichum truncatum</name>
    <name type="common">Anthracnose fungus</name>
    <name type="synonym">Colletotrichum capsici</name>
    <dbReference type="NCBI Taxonomy" id="5467"/>
    <lineage>
        <taxon>Eukaryota</taxon>
        <taxon>Fungi</taxon>
        <taxon>Dikarya</taxon>
        <taxon>Ascomycota</taxon>
        <taxon>Pezizomycotina</taxon>
        <taxon>Sordariomycetes</taxon>
        <taxon>Hypocreomycetidae</taxon>
        <taxon>Glomerellales</taxon>
        <taxon>Glomerellaceae</taxon>
        <taxon>Colletotrichum</taxon>
        <taxon>Colletotrichum truncatum species complex</taxon>
    </lineage>
</organism>
<dbReference type="EMBL" id="VUJX02000008">
    <property type="protein sequence ID" value="KAL0932695.1"/>
    <property type="molecule type" value="Genomic_DNA"/>
</dbReference>
<protein>
    <submittedName>
        <fullName evidence="1">Neutral amino acid</fullName>
    </submittedName>
</protein>
<name>A0ACC3YLB6_COLTU</name>
<evidence type="ECO:0000313" key="2">
    <source>
        <dbReference type="Proteomes" id="UP000805649"/>
    </source>
</evidence>
<reference evidence="1 2" key="1">
    <citation type="journal article" date="2020" name="Phytopathology">
        <title>Genome Sequence Resources of Colletotrichum truncatum, C. plurivorum, C. musicola, and C. sojae: Four Species Pathogenic to Soybean (Glycine max).</title>
        <authorList>
            <person name="Rogerio F."/>
            <person name="Boufleur T.R."/>
            <person name="Ciampi-Guillardi M."/>
            <person name="Sukno S.A."/>
            <person name="Thon M.R."/>
            <person name="Massola Junior N.S."/>
            <person name="Baroncelli R."/>
        </authorList>
    </citation>
    <scope>NUCLEOTIDE SEQUENCE [LARGE SCALE GENOMIC DNA]</scope>
    <source>
        <strain evidence="1 2">CMES1059</strain>
    </source>
</reference>
<keyword evidence="2" id="KW-1185">Reference proteome</keyword>
<sequence length="196" mass="21525">MDKGLRQPEPTAVDKAAAELNFARADAERGGSTGYSAWFGGRNTKVGPRIAPVQEGLVDGSDSEASADAILGKQLAEEDGHAIKYRTCSWQKTAGLLFSEYICLAIMSFPWSYSILGLVPGLILTAVVALIVLYTSLILWQFCLRHPEVRDVCDIGQMLFWGKKWAWYATAVMFILNNTVESRVSTCWLAQSISTP</sequence>
<comment type="caution">
    <text evidence="1">The sequence shown here is derived from an EMBL/GenBank/DDBJ whole genome shotgun (WGS) entry which is preliminary data.</text>
</comment>
<accession>A0ACC3YLB6</accession>
<dbReference type="Proteomes" id="UP000805649">
    <property type="component" value="Unassembled WGS sequence"/>
</dbReference>
<gene>
    <name evidence="1" type="ORF">CTRU02_211658</name>
</gene>